<dbReference type="GO" id="GO:0006811">
    <property type="term" value="P:monoatomic ion transport"/>
    <property type="evidence" value="ECO:0007669"/>
    <property type="project" value="UniProtKB-KW"/>
</dbReference>
<feature type="domain" description="Polysaccharide export protein N-terminal" evidence="15">
    <location>
        <begin position="46"/>
        <end position="144"/>
    </location>
</feature>
<dbReference type="PANTHER" id="PTHR33619:SF3">
    <property type="entry name" value="POLYSACCHARIDE EXPORT PROTEIN GFCE-RELATED"/>
    <property type="match status" value="1"/>
</dbReference>
<dbReference type="OrthoDB" id="662756at2"/>
<keyword evidence="3" id="KW-0813">Transport</keyword>
<dbReference type="GO" id="GO:0009279">
    <property type="term" value="C:cell outer membrane"/>
    <property type="evidence" value="ECO:0007669"/>
    <property type="project" value="UniProtKB-SubCell"/>
</dbReference>
<keyword evidence="10" id="KW-0626">Porin</keyword>
<protein>
    <submittedName>
        <fullName evidence="17">Polysaccharide export outer membrane protein</fullName>
    </submittedName>
</protein>
<dbReference type="PROSITE" id="PS51257">
    <property type="entry name" value="PROKAR_LIPOPROTEIN"/>
    <property type="match status" value="1"/>
</dbReference>
<evidence type="ECO:0000259" key="15">
    <source>
        <dbReference type="Pfam" id="PF02563"/>
    </source>
</evidence>
<evidence type="ECO:0000256" key="7">
    <source>
        <dbReference type="ARBA" id="ARBA00022729"/>
    </source>
</evidence>
<name>A0A2T5JC43_9SPHI</name>
<reference evidence="17 18" key="1">
    <citation type="submission" date="2018-04" db="EMBL/GenBank/DDBJ databases">
        <title>Genomic Encyclopedia of Archaeal and Bacterial Type Strains, Phase II (KMG-II): from individual species to whole genera.</title>
        <authorList>
            <person name="Goeker M."/>
        </authorList>
    </citation>
    <scope>NUCLEOTIDE SEQUENCE [LARGE SCALE GENOMIC DNA]</scope>
    <source>
        <strain evidence="17 18">DSM 26809</strain>
    </source>
</reference>
<dbReference type="RefSeq" id="WP_107827261.1">
    <property type="nucleotide sequence ID" value="NZ_CP160205.1"/>
</dbReference>
<dbReference type="InterPro" id="IPR003715">
    <property type="entry name" value="Poly_export_N"/>
</dbReference>
<keyword evidence="7" id="KW-0732">Signal</keyword>
<dbReference type="InterPro" id="IPR054765">
    <property type="entry name" value="SLBB_dom"/>
</dbReference>
<feature type="domain" description="SLBB" evidence="16">
    <location>
        <begin position="148"/>
        <end position="227"/>
    </location>
</feature>
<accession>A0A2T5JC43</accession>
<dbReference type="GO" id="GO:0015288">
    <property type="term" value="F:porin activity"/>
    <property type="evidence" value="ECO:0007669"/>
    <property type="project" value="UniProtKB-KW"/>
</dbReference>
<comment type="caution">
    <text evidence="17">The sequence shown here is derived from an EMBL/GenBank/DDBJ whole genome shotgun (WGS) entry which is preliminary data.</text>
</comment>
<comment type="subcellular location">
    <subcellularLocation>
        <location evidence="1">Cell outer membrane</location>
        <topology evidence="1">Multi-pass membrane protein</topology>
    </subcellularLocation>
</comment>
<evidence type="ECO:0000256" key="13">
    <source>
        <dbReference type="ARBA" id="ARBA00023237"/>
    </source>
</evidence>
<evidence type="ECO:0000313" key="17">
    <source>
        <dbReference type="EMBL" id="PTQ99326.1"/>
    </source>
</evidence>
<dbReference type="GO" id="GO:0015159">
    <property type="term" value="F:polysaccharide transmembrane transporter activity"/>
    <property type="evidence" value="ECO:0007669"/>
    <property type="project" value="InterPro"/>
</dbReference>
<evidence type="ECO:0000256" key="2">
    <source>
        <dbReference type="ARBA" id="ARBA00009450"/>
    </source>
</evidence>
<keyword evidence="18" id="KW-1185">Reference proteome</keyword>
<evidence type="ECO:0000256" key="8">
    <source>
        <dbReference type="ARBA" id="ARBA00023047"/>
    </source>
</evidence>
<dbReference type="Pfam" id="PF22461">
    <property type="entry name" value="SLBB_2"/>
    <property type="match status" value="1"/>
</dbReference>
<dbReference type="InterPro" id="IPR049712">
    <property type="entry name" value="Poly_export"/>
</dbReference>
<evidence type="ECO:0000256" key="5">
    <source>
        <dbReference type="ARBA" id="ARBA00022597"/>
    </source>
</evidence>
<dbReference type="Gene3D" id="3.10.560.10">
    <property type="entry name" value="Outer membrane lipoprotein wza domain like"/>
    <property type="match status" value="1"/>
</dbReference>
<evidence type="ECO:0000256" key="1">
    <source>
        <dbReference type="ARBA" id="ARBA00004571"/>
    </source>
</evidence>
<evidence type="ECO:0000256" key="11">
    <source>
        <dbReference type="ARBA" id="ARBA00023136"/>
    </source>
</evidence>
<dbReference type="Pfam" id="PF02563">
    <property type="entry name" value="Poly_export"/>
    <property type="match status" value="1"/>
</dbReference>
<organism evidence="17 18">
    <name type="scientific">Mucilaginibacter yixingensis</name>
    <dbReference type="NCBI Taxonomy" id="1295612"/>
    <lineage>
        <taxon>Bacteria</taxon>
        <taxon>Pseudomonadati</taxon>
        <taxon>Bacteroidota</taxon>
        <taxon>Sphingobacteriia</taxon>
        <taxon>Sphingobacteriales</taxon>
        <taxon>Sphingobacteriaceae</taxon>
        <taxon>Mucilaginibacter</taxon>
    </lineage>
</organism>
<evidence type="ECO:0000256" key="10">
    <source>
        <dbReference type="ARBA" id="ARBA00023114"/>
    </source>
</evidence>
<sequence>MKLSLKIIILLFITLWGTSCTSYKDVAYFQDMKVDSVYNEKINNYTQITIQPGDLLAIQANSLNKDQDNLINYNLERTNGTSSVSINRPGENVIYGYLVDQNGNIKLPFIGVVKVAGLTTQALGDQLEISLSNYLSKPIITARIQNLKVSVLGDVKTPGVYNFNDERMTVAEALGMAGDLNTTGIRQNLLLIREINGERKYIKLDLRSKSVINSPYFYLKNNDVLYVQPNKDKVFGSDSTLQKVALLISALSIAAIFITRVN</sequence>
<keyword evidence="11" id="KW-0472">Membrane</keyword>
<keyword evidence="12" id="KW-0564">Palmitate</keyword>
<keyword evidence="9" id="KW-0406">Ion transport</keyword>
<evidence type="ECO:0000256" key="3">
    <source>
        <dbReference type="ARBA" id="ARBA00022448"/>
    </source>
</evidence>
<evidence type="ECO:0000313" key="18">
    <source>
        <dbReference type="Proteomes" id="UP000244168"/>
    </source>
</evidence>
<evidence type="ECO:0000259" key="16">
    <source>
        <dbReference type="Pfam" id="PF22461"/>
    </source>
</evidence>
<evidence type="ECO:0000256" key="4">
    <source>
        <dbReference type="ARBA" id="ARBA00022452"/>
    </source>
</evidence>
<dbReference type="Proteomes" id="UP000244168">
    <property type="component" value="Unassembled WGS sequence"/>
</dbReference>
<comment type="similarity">
    <text evidence="2">Belongs to the BexD/CtrA/VexA family.</text>
</comment>
<evidence type="ECO:0000256" key="12">
    <source>
        <dbReference type="ARBA" id="ARBA00023139"/>
    </source>
</evidence>
<evidence type="ECO:0000256" key="9">
    <source>
        <dbReference type="ARBA" id="ARBA00023065"/>
    </source>
</evidence>
<evidence type="ECO:0000256" key="6">
    <source>
        <dbReference type="ARBA" id="ARBA00022692"/>
    </source>
</evidence>
<keyword evidence="8" id="KW-0625">Polysaccharide transport</keyword>
<keyword evidence="5" id="KW-0762">Sugar transport</keyword>
<dbReference type="AlphaFoldDB" id="A0A2T5JC43"/>
<dbReference type="GO" id="GO:0046930">
    <property type="term" value="C:pore complex"/>
    <property type="evidence" value="ECO:0007669"/>
    <property type="project" value="UniProtKB-KW"/>
</dbReference>
<keyword evidence="13" id="KW-0998">Cell outer membrane</keyword>
<keyword evidence="4" id="KW-1134">Transmembrane beta strand</keyword>
<gene>
    <name evidence="17" type="ORF">C8P68_102142</name>
</gene>
<dbReference type="PANTHER" id="PTHR33619">
    <property type="entry name" value="POLYSACCHARIDE EXPORT PROTEIN GFCE-RELATED"/>
    <property type="match status" value="1"/>
</dbReference>
<proteinExistence type="inferred from homology"/>
<keyword evidence="6" id="KW-0812">Transmembrane</keyword>
<keyword evidence="14" id="KW-0449">Lipoprotein</keyword>
<dbReference type="EMBL" id="QAOQ01000002">
    <property type="protein sequence ID" value="PTQ99326.1"/>
    <property type="molecule type" value="Genomic_DNA"/>
</dbReference>
<evidence type="ECO:0000256" key="14">
    <source>
        <dbReference type="ARBA" id="ARBA00023288"/>
    </source>
</evidence>